<evidence type="ECO:0008006" key="3">
    <source>
        <dbReference type="Google" id="ProtNLM"/>
    </source>
</evidence>
<proteinExistence type="predicted"/>
<protein>
    <recommendedName>
        <fullName evidence="3">Lipoprotein</fullName>
    </recommendedName>
</protein>
<name>A0A261U2Q9_9BORD</name>
<keyword evidence="2" id="KW-1185">Reference proteome</keyword>
<dbReference type="Proteomes" id="UP000216885">
    <property type="component" value="Unassembled WGS sequence"/>
</dbReference>
<dbReference type="PROSITE" id="PS51257">
    <property type="entry name" value="PROKAR_LIPOPROTEIN"/>
    <property type="match status" value="1"/>
</dbReference>
<dbReference type="AlphaFoldDB" id="A0A261U2Q9"/>
<evidence type="ECO:0000313" key="1">
    <source>
        <dbReference type="EMBL" id="OZI56246.1"/>
    </source>
</evidence>
<sequence>MKLIATLSASLILTACTTLDETVDSAPSTTIESARAVSDVVDCINSAWVLQATVQSSAIPGGQRLYTKDPGRIGPAHVAEIVQNGKGSIVRYWENTHQNAHEFEDPVMGCTRG</sequence>
<accession>A0A261U2Q9</accession>
<dbReference type="RefSeq" id="WP_094838009.1">
    <property type="nucleotide sequence ID" value="NZ_NEVQ01000013.1"/>
</dbReference>
<gene>
    <name evidence="1" type="ORF">CAL20_12445</name>
</gene>
<evidence type="ECO:0000313" key="2">
    <source>
        <dbReference type="Proteomes" id="UP000216885"/>
    </source>
</evidence>
<comment type="caution">
    <text evidence="1">The sequence shown here is derived from an EMBL/GenBank/DDBJ whole genome shotgun (WGS) entry which is preliminary data.</text>
</comment>
<reference evidence="1 2" key="1">
    <citation type="submission" date="2017-05" db="EMBL/GenBank/DDBJ databases">
        <title>Complete and WGS of Bordetella genogroups.</title>
        <authorList>
            <person name="Spilker T."/>
            <person name="LiPuma J."/>
        </authorList>
    </citation>
    <scope>NUCLEOTIDE SEQUENCE [LARGE SCALE GENOMIC DNA]</scope>
    <source>
        <strain evidence="1 2">AU9919</strain>
    </source>
</reference>
<dbReference type="EMBL" id="NEVQ01000013">
    <property type="protein sequence ID" value="OZI56246.1"/>
    <property type="molecule type" value="Genomic_DNA"/>
</dbReference>
<organism evidence="1 2">
    <name type="scientific">Bordetella genomosp. 4</name>
    <dbReference type="NCBI Taxonomy" id="463044"/>
    <lineage>
        <taxon>Bacteria</taxon>
        <taxon>Pseudomonadati</taxon>
        <taxon>Pseudomonadota</taxon>
        <taxon>Betaproteobacteria</taxon>
        <taxon>Burkholderiales</taxon>
        <taxon>Alcaligenaceae</taxon>
        <taxon>Bordetella</taxon>
    </lineage>
</organism>